<dbReference type="PROSITE" id="PS51257">
    <property type="entry name" value="PROKAR_LIPOPROTEIN"/>
    <property type="match status" value="1"/>
</dbReference>
<evidence type="ECO:0000313" key="2">
    <source>
        <dbReference type="EMBL" id="AJC48190.1"/>
    </source>
</evidence>
<evidence type="ECO:0000313" key="3">
    <source>
        <dbReference type="Proteomes" id="UP000031104"/>
    </source>
</evidence>
<dbReference type="Proteomes" id="UP000031104">
    <property type="component" value="Chromosome"/>
</dbReference>
<evidence type="ECO:0000256" key="1">
    <source>
        <dbReference type="SAM" id="SignalP"/>
    </source>
</evidence>
<dbReference type="EMBL" id="CP010427">
    <property type="protein sequence ID" value="AJC48190.1"/>
    <property type="molecule type" value="Genomic_DNA"/>
</dbReference>
<accession>A0A0A8E1V2</accession>
<feature type="chain" id="PRO_5002036182" description="Lipoprotein" evidence="1">
    <location>
        <begin position="19"/>
        <end position="62"/>
    </location>
</feature>
<dbReference type="AlphaFoldDB" id="A0A0A8E1V2"/>
<feature type="signal peptide" evidence="1">
    <location>
        <begin position="1"/>
        <end position="18"/>
    </location>
</feature>
<protein>
    <recommendedName>
        <fullName evidence="4">Lipoprotein</fullName>
    </recommendedName>
</protein>
<name>A0A0A8E1V2_9GAMM</name>
<sequence>MRVILLFMFALLSGCAWYQGPEPMANTDAGGDALSNFYSGPTLPSGTADDGGNYDVTSFDNN</sequence>
<organism evidence="2 3">
    <name type="scientific">Allofrancisella guangzhouensis</name>
    <dbReference type="NCBI Taxonomy" id="594679"/>
    <lineage>
        <taxon>Bacteria</taxon>
        <taxon>Pseudomonadati</taxon>
        <taxon>Pseudomonadota</taxon>
        <taxon>Gammaproteobacteria</taxon>
        <taxon>Thiotrichales</taxon>
        <taxon>Francisellaceae</taxon>
        <taxon>Allofrancisella</taxon>
    </lineage>
</organism>
<evidence type="ECO:0008006" key="4">
    <source>
        <dbReference type="Google" id="ProtNLM"/>
    </source>
</evidence>
<keyword evidence="3" id="KW-1185">Reference proteome</keyword>
<dbReference type="KEGG" id="fgu:SD28_00185"/>
<gene>
    <name evidence="2" type="ORF">SD28_00185</name>
</gene>
<proteinExistence type="predicted"/>
<dbReference type="RefSeq" id="WP_039122922.1">
    <property type="nucleotide sequence ID" value="NZ_CP010427.1"/>
</dbReference>
<dbReference type="HOGENOM" id="CLU_2897629_0_0_6"/>
<reference evidence="2 3" key="1">
    <citation type="submission" date="2014-12" db="EMBL/GenBank/DDBJ databases">
        <title>Complete genome sequence of Francisella guanzhouensis strain 08HL01032 isolated from air-conditioning system in China.</title>
        <authorList>
            <person name="Svensson D."/>
            <person name="Ohrman C."/>
            <person name="Backman S."/>
            <person name="Karlsson E."/>
            <person name="Nilsson E."/>
            <person name="Bystrom M."/>
            <person name="Larkeryd A."/>
            <person name="Stenberg P."/>
            <person name="Scholtz H.C."/>
            <person name="Forsman M."/>
            <person name="Sjodin A."/>
        </authorList>
    </citation>
    <scope>NUCLEOTIDE SEQUENCE [LARGE SCALE GENOMIC DNA]</scope>
    <source>
        <strain evidence="2 3">08HL01032</strain>
    </source>
</reference>
<keyword evidence="1" id="KW-0732">Signal</keyword>
<dbReference type="STRING" id="594679.SD28_00185"/>
<dbReference type="OrthoDB" id="5605019at2"/>